<dbReference type="Proteomes" id="UP001295469">
    <property type="component" value="Chromosome C05"/>
</dbReference>
<proteinExistence type="predicted"/>
<reference evidence="4" key="2">
    <citation type="submission" date="2014-06" db="EMBL/GenBank/DDBJ databases">
        <authorList>
            <person name="Genoscope - CEA"/>
        </authorList>
    </citation>
    <scope>NUCLEOTIDE SEQUENCE</scope>
</reference>
<dbReference type="AlphaFoldDB" id="A0A078EYZ6"/>
<reference evidence="4 5" key="1">
    <citation type="journal article" date="2014" name="Science">
        <title>Plant genetics. Early allopolyploid evolution in the post-Neolithic Brassica napus oilseed genome.</title>
        <authorList>
            <person name="Chalhoub B."/>
            <person name="Denoeud F."/>
            <person name="Liu S."/>
            <person name="Parkin I.A."/>
            <person name="Tang H."/>
            <person name="Wang X."/>
            <person name="Chiquet J."/>
            <person name="Belcram H."/>
            <person name="Tong C."/>
            <person name="Samans B."/>
            <person name="Correa M."/>
            <person name="Da Silva C."/>
            <person name="Just J."/>
            <person name="Falentin C."/>
            <person name="Koh C.S."/>
            <person name="Le Clainche I."/>
            <person name="Bernard M."/>
            <person name="Bento P."/>
            <person name="Noel B."/>
            <person name="Labadie K."/>
            <person name="Alberti A."/>
            <person name="Charles M."/>
            <person name="Arnaud D."/>
            <person name="Guo H."/>
            <person name="Daviaud C."/>
            <person name="Alamery S."/>
            <person name="Jabbari K."/>
            <person name="Zhao M."/>
            <person name="Edger P.P."/>
            <person name="Chelaifa H."/>
            <person name="Tack D."/>
            <person name="Lassalle G."/>
            <person name="Mestiri I."/>
            <person name="Schnel N."/>
            <person name="Le Paslier M.C."/>
            <person name="Fan G."/>
            <person name="Renault V."/>
            <person name="Bayer P.E."/>
            <person name="Golicz A.A."/>
            <person name="Manoli S."/>
            <person name="Lee T.H."/>
            <person name="Thi V.H."/>
            <person name="Chalabi S."/>
            <person name="Hu Q."/>
            <person name="Fan C."/>
            <person name="Tollenaere R."/>
            <person name="Lu Y."/>
            <person name="Battail C."/>
            <person name="Shen J."/>
            <person name="Sidebottom C.H."/>
            <person name="Wang X."/>
            <person name="Canaguier A."/>
            <person name="Chauveau A."/>
            <person name="Berard A."/>
            <person name="Deniot G."/>
            <person name="Guan M."/>
            <person name="Liu Z."/>
            <person name="Sun F."/>
            <person name="Lim Y.P."/>
            <person name="Lyons E."/>
            <person name="Town C.D."/>
            <person name="Bancroft I."/>
            <person name="Wang X."/>
            <person name="Meng J."/>
            <person name="Ma J."/>
            <person name="Pires J.C."/>
            <person name="King G.J."/>
            <person name="Brunel D."/>
            <person name="Delourme R."/>
            <person name="Renard M."/>
            <person name="Aury J.M."/>
            <person name="Adams K.L."/>
            <person name="Batley J."/>
            <person name="Snowdon R.J."/>
            <person name="Tost J."/>
            <person name="Edwards D."/>
            <person name="Zhou Y."/>
            <person name="Hua W."/>
            <person name="Sharpe A.G."/>
            <person name="Paterson A.H."/>
            <person name="Guan C."/>
            <person name="Wincker P."/>
        </authorList>
    </citation>
    <scope>NUCLEOTIDE SEQUENCE [LARGE SCALE GENOMIC DNA]</scope>
    <source>
        <strain evidence="5">cv. Darmor-bzh</strain>
    </source>
</reference>
<feature type="region of interest" description="Disordered" evidence="1">
    <location>
        <begin position="62"/>
        <end position="98"/>
    </location>
</feature>
<dbReference type="EMBL" id="HG994369">
    <property type="protein sequence ID" value="CAF1929447.1"/>
    <property type="molecule type" value="Genomic_DNA"/>
</dbReference>
<evidence type="ECO:0000256" key="1">
    <source>
        <dbReference type="SAM" id="MobiDB-lite"/>
    </source>
</evidence>
<evidence type="ECO:0000313" key="3">
    <source>
        <dbReference type="EMBL" id="CAF1929447.1"/>
    </source>
</evidence>
<evidence type="ECO:0000259" key="2">
    <source>
        <dbReference type="SMART" id="SM01123"/>
    </source>
</evidence>
<dbReference type="InterPro" id="IPR012541">
    <property type="entry name" value="DBP10_C"/>
</dbReference>
<name>A0A078EYZ6_BRANA</name>
<dbReference type="Proteomes" id="UP000028999">
    <property type="component" value="Unassembled WGS sequence"/>
</dbReference>
<dbReference type="GO" id="GO:0005634">
    <property type="term" value="C:nucleus"/>
    <property type="evidence" value="ECO:0007669"/>
    <property type="project" value="InterPro"/>
</dbReference>
<reference evidence="3" key="3">
    <citation type="submission" date="2021-01" db="EMBL/GenBank/DDBJ databases">
        <authorList>
            <consortium name="Genoscope - CEA"/>
            <person name="William W."/>
        </authorList>
    </citation>
    <scope>NUCLEOTIDE SEQUENCE</scope>
</reference>
<gene>
    <name evidence="4" type="primary">BnaC05g26870D</name>
    <name evidence="3" type="ORF">DARMORV10_C05P33370.1</name>
    <name evidence="4" type="ORF">GSBRNA2T00124236001</name>
</gene>
<dbReference type="GO" id="GO:0005524">
    <property type="term" value="F:ATP binding"/>
    <property type="evidence" value="ECO:0007669"/>
    <property type="project" value="InterPro"/>
</dbReference>
<evidence type="ECO:0000313" key="4">
    <source>
        <dbReference type="EMBL" id="CDY07325.1"/>
    </source>
</evidence>
<dbReference type="GO" id="GO:0003723">
    <property type="term" value="F:RNA binding"/>
    <property type="evidence" value="ECO:0007669"/>
    <property type="project" value="InterPro"/>
</dbReference>
<dbReference type="EMBL" id="LK031977">
    <property type="protein sequence ID" value="CDY07325.1"/>
    <property type="molecule type" value="Genomic_DNA"/>
</dbReference>
<dbReference type="PaxDb" id="3708-A0A078EYZ6"/>
<sequence length="98" mass="10876">MTFDFRKSGFFLGKQKSKKYIKLNNGDRVTASGKIKTESGAKVGANKVGAIYKKWKDNTHKKAFSREDGDGDDTPSMSGRGGRSGKRWSASVLNKYHK</sequence>
<organism evidence="4 5">
    <name type="scientific">Brassica napus</name>
    <name type="common">Rape</name>
    <dbReference type="NCBI Taxonomy" id="3708"/>
    <lineage>
        <taxon>Eukaryota</taxon>
        <taxon>Viridiplantae</taxon>
        <taxon>Streptophyta</taxon>
        <taxon>Embryophyta</taxon>
        <taxon>Tracheophyta</taxon>
        <taxon>Spermatophyta</taxon>
        <taxon>Magnoliopsida</taxon>
        <taxon>eudicotyledons</taxon>
        <taxon>Gunneridae</taxon>
        <taxon>Pentapetalae</taxon>
        <taxon>rosids</taxon>
        <taxon>malvids</taxon>
        <taxon>Brassicales</taxon>
        <taxon>Brassicaceae</taxon>
        <taxon>Brassiceae</taxon>
        <taxon>Brassica</taxon>
    </lineage>
</organism>
<keyword evidence="5" id="KW-1185">Reference proteome</keyword>
<evidence type="ECO:0000313" key="5">
    <source>
        <dbReference type="Proteomes" id="UP000028999"/>
    </source>
</evidence>
<feature type="domain" description="DBP10 C-terminal" evidence="2">
    <location>
        <begin position="12"/>
        <end position="58"/>
    </location>
</feature>
<protein>
    <submittedName>
        <fullName evidence="3">(rape) hypothetical protein</fullName>
    </submittedName>
    <submittedName>
        <fullName evidence="4">BnaC05g26870D protein</fullName>
    </submittedName>
</protein>
<dbReference type="STRING" id="3708.A0A078EYZ6"/>
<dbReference type="SMART" id="SM01123">
    <property type="entry name" value="DBP10CT"/>
    <property type="match status" value="1"/>
</dbReference>
<dbReference type="Gramene" id="CDY07325">
    <property type="protein sequence ID" value="CDY07325"/>
    <property type="gene ID" value="GSBRNA2T00124236001"/>
</dbReference>
<dbReference type="Pfam" id="PF08147">
    <property type="entry name" value="DBP10CT"/>
    <property type="match status" value="1"/>
</dbReference>
<dbReference type="GO" id="GO:0003724">
    <property type="term" value="F:RNA helicase activity"/>
    <property type="evidence" value="ECO:0007669"/>
    <property type="project" value="InterPro"/>
</dbReference>
<accession>A0A078EYZ6</accession>